<dbReference type="GO" id="GO:0030313">
    <property type="term" value="C:cell envelope"/>
    <property type="evidence" value="ECO:0007669"/>
    <property type="project" value="UniProtKB-SubCell"/>
</dbReference>
<sequence length="328" mass="35750">MTGCEPSYRRLVCRMAVPLAWMALAAGCGNSDPNLVQGYVEGEYVYVASPLPGALESLSVQRGTQVKEGDPLFALDSVAEQAARDEAERRLAQARANLEDAKKGKRPTEIEAIKAQLKQARAALKLAESEFARHEALMSVPGATAELEFDRARSMRDQQRQRVAQLEADLTTAQLGSRSDLVIAAEAEVRAREAALAKAEWDLSQKRQRAPKAGLVFDTLYREGEWVAAGRPVVALLPPQNVKVRAFVPQAKIGTIHLGDQVAVSMDSVAQPLIGTVSFISPRVEFTPPVIYSRESRDKLVFMIEATFDPQVAANLHPGQPVDVRVGI</sequence>
<dbReference type="PANTHER" id="PTHR32347:SF23">
    <property type="entry name" value="BLL5650 PROTEIN"/>
    <property type="match status" value="1"/>
</dbReference>
<accession>A0AA86T3R2</accession>
<dbReference type="Gene3D" id="2.40.50.100">
    <property type="match status" value="1"/>
</dbReference>
<dbReference type="Pfam" id="PF25881">
    <property type="entry name" value="HH_YBHG"/>
    <property type="match status" value="1"/>
</dbReference>
<dbReference type="InterPro" id="IPR050465">
    <property type="entry name" value="UPF0194_transport"/>
</dbReference>
<evidence type="ECO:0000256" key="1">
    <source>
        <dbReference type="ARBA" id="ARBA00004196"/>
    </source>
</evidence>
<proteinExistence type="predicted"/>
<feature type="domain" description="YbhG-like alpha-helical hairpin" evidence="5">
    <location>
        <begin position="86"/>
        <end position="203"/>
    </location>
</feature>
<keyword evidence="4" id="KW-0732">Signal</keyword>
<dbReference type="AlphaFoldDB" id="A0AA86T3R2"/>
<dbReference type="InterPro" id="IPR059052">
    <property type="entry name" value="HH_YbhG-like"/>
</dbReference>
<dbReference type="Gene3D" id="1.10.287.470">
    <property type="entry name" value="Helix hairpin bin"/>
    <property type="match status" value="2"/>
</dbReference>
<evidence type="ECO:0000256" key="2">
    <source>
        <dbReference type="ARBA" id="ARBA00023054"/>
    </source>
</evidence>
<feature type="signal peptide" evidence="4">
    <location>
        <begin position="1"/>
        <end position="25"/>
    </location>
</feature>
<evidence type="ECO:0000259" key="5">
    <source>
        <dbReference type="Pfam" id="PF25881"/>
    </source>
</evidence>
<dbReference type="SUPFAM" id="SSF111369">
    <property type="entry name" value="HlyD-like secretion proteins"/>
    <property type="match status" value="2"/>
</dbReference>
<dbReference type="PANTHER" id="PTHR32347">
    <property type="entry name" value="EFFLUX SYSTEM COMPONENT YKNX-RELATED"/>
    <property type="match status" value="1"/>
</dbReference>
<keyword evidence="7" id="KW-1185">Reference proteome</keyword>
<feature type="chain" id="PRO_5041676342" evidence="4">
    <location>
        <begin position="26"/>
        <end position="328"/>
    </location>
</feature>
<name>A0AA86T3R2_9BACT</name>
<organism evidence="6 7">
    <name type="scientific">Nitrospira tepida</name>
    <dbReference type="NCBI Taxonomy" id="2973512"/>
    <lineage>
        <taxon>Bacteria</taxon>
        <taxon>Pseudomonadati</taxon>
        <taxon>Nitrospirota</taxon>
        <taxon>Nitrospiria</taxon>
        <taxon>Nitrospirales</taxon>
        <taxon>Nitrospiraceae</taxon>
        <taxon>Nitrospira</taxon>
    </lineage>
</organism>
<dbReference type="KEGG" id="nti:DNFV4_00110"/>
<protein>
    <submittedName>
        <fullName evidence="6">Multidrug resistance efflux pump</fullName>
    </submittedName>
</protein>
<reference evidence="6" key="1">
    <citation type="submission" date="2022-10" db="EMBL/GenBank/DDBJ databases">
        <authorList>
            <person name="Koch H."/>
        </authorList>
    </citation>
    <scope>NUCLEOTIDE SEQUENCE</scope>
    <source>
        <strain evidence="6">DNF</strain>
    </source>
</reference>
<comment type="subcellular location">
    <subcellularLocation>
        <location evidence="1">Cell envelope</location>
    </subcellularLocation>
</comment>
<dbReference type="Proteomes" id="UP001179121">
    <property type="component" value="Chromosome"/>
</dbReference>
<feature type="coiled-coil region" evidence="3">
    <location>
        <begin position="77"/>
        <end position="169"/>
    </location>
</feature>
<evidence type="ECO:0000256" key="3">
    <source>
        <dbReference type="SAM" id="Coils"/>
    </source>
</evidence>
<evidence type="ECO:0000313" key="6">
    <source>
        <dbReference type="EMBL" id="CAI4029692.1"/>
    </source>
</evidence>
<dbReference type="Gene3D" id="2.40.30.170">
    <property type="match status" value="1"/>
</dbReference>
<keyword evidence="2 3" id="KW-0175">Coiled coil</keyword>
<evidence type="ECO:0000313" key="7">
    <source>
        <dbReference type="Proteomes" id="UP001179121"/>
    </source>
</evidence>
<dbReference type="EMBL" id="OX365700">
    <property type="protein sequence ID" value="CAI4029692.1"/>
    <property type="molecule type" value="Genomic_DNA"/>
</dbReference>
<evidence type="ECO:0000256" key="4">
    <source>
        <dbReference type="SAM" id="SignalP"/>
    </source>
</evidence>
<gene>
    <name evidence="6" type="ORF">DNFV4_00110</name>
</gene>